<name>A0A9D1I6T5_9CLOT</name>
<dbReference type="InterPro" id="IPR050490">
    <property type="entry name" value="Bact_solute-bd_prot1"/>
</dbReference>
<evidence type="ECO:0000256" key="4">
    <source>
        <dbReference type="ARBA" id="ARBA00022729"/>
    </source>
</evidence>
<sequence>MLKSSWQARGLAKRIIIILIVSVLLLSAAACNRKGPPQSGILEDDYDLTIEGEVVFTISNESGAASEAAAPKAFADAFMRKYPGVKVTVDEANRTTYATRISTGEIGDVFWVDENDANNYKKNHNAILMLDYYMEKLNIDRQNIYAGALVGGMIDGRLYMVPRNLGQQVLIYNKDALTQANIEIPSGGTAMTWDEFKDICRRLTLSENDTYTQVGAGFKLWWSPVWQAFAEGWGGQWVNTIEKRVTFVSDPNVMAGINEMFNACNEGWMKDDVIQYTGANATRYSQISDLDYVFRTFGDMQWITRYGNAYDNANIAWDFCPFPAFPTHKVGTGATGYVVYNRTRNPDTAAALALFFLTEEGQTAYHSTSGGNVPLLKSLSEESFWRMPDTDWSDKNFDAFVSYPDASTPATVITRAPSEIAEILSDGNMINAFGRIINGTASVEDVFADLETRCNETWSKLNEY</sequence>
<dbReference type="AlphaFoldDB" id="A0A9D1I6T5"/>
<gene>
    <name evidence="5" type="ORF">IAD50_03305</name>
</gene>
<keyword evidence="3" id="KW-0813">Transport</keyword>
<accession>A0A9D1I6T5</accession>
<dbReference type="PANTHER" id="PTHR43649">
    <property type="entry name" value="ARABINOSE-BINDING PROTEIN-RELATED"/>
    <property type="match status" value="1"/>
</dbReference>
<comment type="caution">
    <text evidence="5">The sequence shown here is derived from an EMBL/GenBank/DDBJ whole genome shotgun (WGS) entry which is preliminary data.</text>
</comment>
<dbReference type="PANTHER" id="PTHR43649:SF31">
    <property type="entry name" value="SN-GLYCEROL-3-PHOSPHATE-BINDING PERIPLASMIC PROTEIN UGPB"/>
    <property type="match status" value="1"/>
</dbReference>
<dbReference type="GO" id="GO:0030313">
    <property type="term" value="C:cell envelope"/>
    <property type="evidence" value="ECO:0007669"/>
    <property type="project" value="UniProtKB-SubCell"/>
</dbReference>
<dbReference type="InterPro" id="IPR006059">
    <property type="entry name" value="SBP"/>
</dbReference>
<dbReference type="EMBL" id="DVMM01000065">
    <property type="protein sequence ID" value="HIU29308.1"/>
    <property type="molecule type" value="Genomic_DNA"/>
</dbReference>
<evidence type="ECO:0000256" key="2">
    <source>
        <dbReference type="ARBA" id="ARBA00008520"/>
    </source>
</evidence>
<proteinExistence type="inferred from homology"/>
<evidence type="ECO:0000313" key="5">
    <source>
        <dbReference type="EMBL" id="HIU29308.1"/>
    </source>
</evidence>
<comment type="similarity">
    <text evidence="2">Belongs to the bacterial solute-binding protein 1 family.</text>
</comment>
<reference evidence="5" key="1">
    <citation type="submission" date="2020-10" db="EMBL/GenBank/DDBJ databases">
        <authorList>
            <person name="Gilroy R."/>
        </authorList>
    </citation>
    <scope>NUCLEOTIDE SEQUENCE</scope>
    <source>
        <strain evidence="5">CHK195-4489</strain>
    </source>
</reference>
<evidence type="ECO:0000313" key="6">
    <source>
        <dbReference type="Proteomes" id="UP000824089"/>
    </source>
</evidence>
<keyword evidence="4" id="KW-0732">Signal</keyword>
<protein>
    <submittedName>
        <fullName evidence="5">Extracellular solute-binding protein</fullName>
    </submittedName>
</protein>
<dbReference type="Pfam" id="PF01547">
    <property type="entry name" value="SBP_bac_1"/>
    <property type="match status" value="1"/>
</dbReference>
<evidence type="ECO:0000256" key="1">
    <source>
        <dbReference type="ARBA" id="ARBA00004196"/>
    </source>
</evidence>
<evidence type="ECO:0000256" key="3">
    <source>
        <dbReference type="ARBA" id="ARBA00022448"/>
    </source>
</evidence>
<dbReference type="Gene3D" id="3.40.190.10">
    <property type="entry name" value="Periplasmic binding protein-like II"/>
    <property type="match status" value="1"/>
</dbReference>
<comment type="subcellular location">
    <subcellularLocation>
        <location evidence="1">Cell envelope</location>
    </subcellularLocation>
</comment>
<reference evidence="5" key="2">
    <citation type="journal article" date="2021" name="PeerJ">
        <title>Extensive microbial diversity within the chicken gut microbiome revealed by metagenomics and culture.</title>
        <authorList>
            <person name="Gilroy R."/>
            <person name="Ravi A."/>
            <person name="Getino M."/>
            <person name="Pursley I."/>
            <person name="Horton D.L."/>
            <person name="Alikhan N.F."/>
            <person name="Baker D."/>
            <person name="Gharbi K."/>
            <person name="Hall N."/>
            <person name="Watson M."/>
            <person name="Adriaenssens E.M."/>
            <person name="Foster-Nyarko E."/>
            <person name="Jarju S."/>
            <person name="Secka A."/>
            <person name="Antonio M."/>
            <person name="Oren A."/>
            <person name="Chaudhuri R.R."/>
            <person name="La Ragione R."/>
            <person name="Hildebrand F."/>
            <person name="Pallen M.J."/>
        </authorList>
    </citation>
    <scope>NUCLEOTIDE SEQUENCE</scope>
    <source>
        <strain evidence="5">CHK195-4489</strain>
    </source>
</reference>
<dbReference type="Proteomes" id="UP000824089">
    <property type="component" value="Unassembled WGS sequence"/>
</dbReference>
<dbReference type="PROSITE" id="PS51257">
    <property type="entry name" value="PROKAR_LIPOPROTEIN"/>
    <property type="match status" value="1"/>
</dbReference>
<dbReference type="SUPFAM" id="SSF53850">
    <property type="entry name" value="Periplasmic binding protein-like II"/>
    <property type="match status" value="1"/>
</dbReference>
<organism evidence="5 6">
    <name type="scientific">Candidatus Egerieisoma faecipullorum</name>
    <dbReference type="NCBI Taxonomy" id="2840963"/>
    <lineage>
        <taxon>Bacteria</taxon>
        <taxon>Bacillati</taxon>
        <taxon>Bacillota</taxon>
        <taxon>Clostridia</taxon>
        <taxon>Eubacteriales</taxon>
        <taxon>Clostridiaceae</taxon>
        <taxon>Clostridiaceae incertae sedis</taxon>
        <taxon>Candidatus Egerieisoma</taxon>
    </lineage>
</organism>